<name>A0A6J4PXV3_9ACTN</name>
<dbReference type="EMBL" id="CADCUY010000499">
    <property type="protein sequence ID" value="CAA9428779.1"/>
    <property type="molecule type" value="Genomic_DNA"/>
</dbReference>
<accession>A0A6J4PXV3</accession>
<protein>
    <submittedName>
        <fullName evidence="1">Uncharacterized protein</fullName>
    </submittedName>
</protein>
<organism evidence="1">
    <name type="scientific">uncultured Quadrisphaera sp</name>
    <dbReference type="NCBI Taxonomy" id="904978"/>
    <lineage>
        <taxon>Bacteria</taxon>
        <taxon>Bacillati</taxon>
        <taxon>Actinomycetota</taxon>
        <taxon>Actinomycetes</taxon>
        <taxon>Kineosporiales</taxon>
        <taxon>Kineosporiaceae</taxon>
        <taxon>Quadrisphaera</taxon>
        <taxon>environmental samples</taxon>
    </lineage>
</organism>
<sequence>MARVLARVPDEGWTSANLSRARAASLAPERSSFGCGAGSSW</sequence>
<proteinExistence type="predicted"/>
<gene>
    <name evidence="1" type="ORF">AVDCRST_MAG35-2452</name>
</gene>
<reference evidence="1" key="1">
    <citation type="submission" date="2020-02" db="EMBL/GenBank/DDBJ databases">
        <authorList>
            <person name="Meier V. D."/>
        </authorList>
    </citation>
    <scope>NUCLEOTIDE SEQUENCE</scope>
    <source>
        <strain evidence="1">AVDCRST_MAG35</strain>
    </source>
</reference>
<dbReference type="AlphaFoldDB" id="A0A6J4PXV3"/>
<evidence type="ECO:0000313" key="1">
    <source>
        <dbReference type="EMBL" id="CAA9428779.1"/>
    </source>
</evidence>